<keyword evidence="2" id="KW-0479">Metal-binding</keyword>
<dbReference type="InterPro" id="IPR006913">
    <property type="entry name" value="CENP-V/GFA"/>
</dbReference>
<comment type="similarity">
    <text evidence="1">Belongs to the Gfa family.</text>
</comment>
<dbReference type="GO" id="GO:0016846">
    <property type="term" value="F:carbon-sulfur lyase activity"/>
    <property type="evidence" value="ECO:0007669"/>
    <property type="project" value="InterPro"/>
</dbReference>
<gene>
    <name evidence="5" type="ORF">LTR78_002142</name>
</gene>
<dbReference type="EMBL" id="JAUTXT010000005">
    <property type="protein sequence ID" value="KAK3678047.1"/>
    <property type="molecule type" value="Genomic_DNA"/>
</dbReference>
<evidence type="ECO:0000259" key="4">
    <source>
        <dbReference type="PROSITE" id="PS51891"/>
    </source>
</evidence>
<comment type="caution">
    <text evidence="5">The sequence shown here is derived from an EMBL/GenBank/DDBJ whole genome shotgun (WGS) entry which is preliminary data.</text>
</comment>
<evidence type="ECO:0000256" key="3">
    <source>
        <dbReference type="ARBA" id="ARBA00022833"/>
    </source>
</evidence>
<protein>
    <recommendedName>
        <fullName evidence="4">CENP-V/GFA domain-containing protein</fullName>
    </recommendedName>
</protein>
<proteinExistence type="inferred from homology"/>
<dbReference type="InterPro" id="IPR011057">
    <property type="entry name" value="Mss4-like_sf"/>
</dbReference>
<keyword evidence="6" id="KW-1185">Reference proteome</keyword>
<dbReference type="SUPFAM" id="SSF51316">
    <property type="entry name" value="Mss4-like"/>
    <property type="match status" value="1"/>
</dbReference>
<evidence type="ECO:0000256" key="1">
    <source>
        <dbReference type="ARBA" id="ARBA00005495"/>
    </source>
</evidence>
<name>A0AAE1C4R3_9PEZI</name>
<dbReference type="PROSITE" id="PS51891">
    <property type="entry name" value="CENP_V_GFA"/>
    <property type="match status" value="1"/>
</dbReference>
<feature type="domain" description="CENP-V/GFA" evidence="4">
    <location>
        <begin position="7"/>
        <end position="119"/>
    </location>
</feature>
<dbReference type="AlphaFoldDB" id="A0AAE1C4R3"/>
<evidence type="ECO:0000313" key="6">
    <source>
        <dbReference type="Proteomes" id="UP001274830"/>
    </source>
</evidence>
<dbReference type="Proteomes" id="UP001274830">
    <property type="component" value="Unassembled WGS sequence"/>
</dbReference>
<dbReference type="Gene3D" id="2.170.150.70">
    <property type="match status" value="1"/>
</dbReference>
<evidence type="ECO:0000313" key="5">
    <source>
        <dbReference type="EMBL" id="KAK3678047.1"/>
    </source>
</evidence>
<dbReference type="GO" id="GO:0046872">
    <property type="term" value="F:metal ion binding"/>
    <property type="evidence" value="ECO:0007669"/>
    <property type="project" value="UniProtKB-KW"/>
</dbReference>
<evidence type="ECO:0000256" key="2">
    <source>
        <dbReference type="ARBA" id="ARBA00022723"/>
    </source>
</evidence>
<sequence>MATDTPMTATCHCKTVAVTVPKKPELINECQCTVCRSYRAGWAYYTVEGVSIPKLKDLKKYSRKDVGKPNNVFCFCPECYCLVCWWPADASDPKGEVGINTTFWDPKDLEYVERRISWEDLQDTSRTG</sequence>
<organism evidence="5 6">
    <name type="scientific">Recurvomyces mirabilis</name>
    <dbReference type="NCBI Taxonomy" id="574656"/>
    <lineage>
        <taxon>Eukaryota</taxon>
        <taxon>Fungi</taxon>
        <taxon>Dikarya</taxon>
        <taxon>Ascomycota</taxon>
        <taxon>Pezizomycotina</taxon>
        <taxon>Dothideomycetes</taxon>
        <taxon>Dothideomycetidae</taxon>
        <taxon>Mycosphaerellales</taxon>
        <taxon>Teratosphaeriaceae</taxon>
        <taxon>Recurvomyces</taxon>
    </lineage>
</organism>
<reference evidence="5" key="1">
    <citation type="submission" date="2023-07" db="EMBL/GenBank/DDBJ databases">
        <title>Black Yeasts Isolated from many extreme environments.</title>
        <authorList>
            <person name="Coleine C."/>
            <person name="Stajich J.E."/>
            <person name="Selbmann L."/>
        </authorList>
    </citation>
    <scope>NUCLEOTIDE SEQUENCE</scope>
    <source>
        <strain evidence="5">CCFEE 5485</strain>
    </source>
</reference>
<dbReference type="Pfam" id="PF04828">
    <property type="entry name" value="GFA"/>
    <property type="match status" value="1"/>
</dbReference>
<accession>A0AAE1C4R3</accession>
<keyword evidence="3" id="KW-0862">Zinc</keyword>